<dbReference type="Proteomes" id="UP001499863">
    <property type="component" value="Unassembled WGS sequence"/>
</dbReference>
<sequence length="114" mass="12214">MAKQAAWPISPYAGITRTGSGGLRPLDGRPRDPWRTVDRRTLSLVGPSSRVSVRSDRLVGGGENAKAAGRCAAQRRSSGPAKDSYEFFRRVLTAIESGVRKTMVVGPVSYGGRP</sequence>
<protein>
    <submittedName>
        <fullName evidence="2">Uncharacterized protein</fullName>
    </submittedName>
</protein>
<organism evidence="2 3">
    <name type="scientific">Kitasatospora putterlickiae</name>
    <dbReference type="NCBI Taxonomy" id="221725"/>
    <lineage>
        <taxon>Bacteria</taxon>
        <taxon>Bacillati</taxon>
        <taxon>Actinomycetota</taxon>
        <taxon>Actinomycetes</taxon>
        <taxon>Kitasatosporales</taxon>
        <taxon>Streptomycetaceae</taxon>
        <taxon>Kitasatospora</taxon>
    </lineage>
</organism>
<reference evidence="2 3" key="1">
    <citation type="journal article" date="2019" name="Int. J. Syst. Evol. Microbiol.">
        <title>The Global Catalogue of Microorganisms (GCM) 10K type strain sequencing project: providing services to taxonomists for standard genome sequencing and annotation.</title>
        <authorList>
            <consortium name="The Broad Institute Genomics Platform"/>
            <consortium name="The Broad Institute Genome Sequencing Center for Infectious Disease"/>
            <person name="Wu L."/>
            <person name="Ma J."/>
        </authorList>
    </citation>
    <scope>NUCLEOTIDE SEQUENCE [LARGE SCALE GENOMIC DNA]</scope>
    <source>
        <strain evidence="2 3">JCM 12393</strain>
    </source>
</reference>
<evidence type="ECO:0000313" key="2">
    <source>
        <dbReference type="EMBL" id="GAA1413856.1"/>
    </source>
</evidence>
<name>A0ABN1YI74_9ACTN</name>
<proteinExistence type="predicted"/>
<feature type="region of interest" description="Disordered" evidence="1">
    <location>
        <begin position="1"/>
        <end position="35"/>
    </location>
</feature>
<feature type="compositionally biased region" description="Basic and acidic residues" evidence="1">
    <location>
        <begin position="26"/>
        <end position="35"/>
    </location>
</feature>
<keyword evidence="3" id="KW-1185">Reference proteome</keyword>
<comment type="caution">
    <text evidence="2">The sequence shown here is derived from an EMBL/GenBank/DDBJ whole genome shotgun (WGS) entry which is preliminary data.</text>
</comment>
<dbReference type="EMBL" id="BAAAKJ010000469">
    <property type="protein sequence ID" value="GAA1413856.1"/>
    <property type="molecule type" value="Genomic_DNA"/>
</dbReference>
<feature type="region of interest" description="Disordered" evidence="1">
    <location>
        <begin position="53"/>
        <end position="79"/>
    </location>
</feature>
<evidence type="ECO:0000313" key="3">
    <source>
        <dbReference type="Proteomes" id="UP001499863"/>
    </source>
</evidence>
<gene>
    <name evidence="2" type="ORF">GCM10009639_67440</name>
</gene>
<accession>A0ABN1YI74</accession>
<evidence type="ECO:0000256" key="1">
    <source>
        <dbReference type="SAM" id="MobiDB-lite"/>
    </source>
</evidence>